<keyword evidence="1" id="KW-0472">Membrane</keyword>
<sequence length="165" mass="19081">MNELYAEAGVKRKETIGTYALRFILIFVAILSFLLASLNTIMLIIGTVLIILIVFMFPRLNVEYEYVFCDGQLDFDKIMGNAKRKTALKIDFEQVEIMAPYGSHELDSYSQGNLVTKDFTSRRKEVKPYVIIYRNGETKLRILFEPNEKMLGCIKMKSPRKLVSY</sequence>
<proteinExistence type="predicted"/>
<keyword evidence="1" id="KW-0812">Transmembrane</keyword>
<dbReference type="Pfam" id="PF19601">
    <property type="entry name" value="DUF6106"/>
    <property type="match status" value="1"/>
</dbReference>
<feature type="transmembrane region" description="Helical" evidence="1">
    <location>
        <begin position="19"/>
        <end position="35"/>
    </location>
</feature>
<dbReference type="RefSeq" id="WP_091685175.1">
    <property type="nucleotide sequence ID" value="NZ_BAABFM010000010.1"/>
</dbReference>
<dbReference type="Proteomes" id="UP000198806">
    <property type="component" value="Unassembled WGS sequence"/>
</dbReference>
<keyword evidence="1" id="KW-1133">Transmembrane helix</keyword>
<evidence type="ECO:0000256" key="1">
    <source>
        <dbReference type="SAM" id="Phobius"/>
    </source>
</evidence>
<dbReference type="OrthoDB" id="2062630at2"/>
<accession>A0A1I5DX98</accession>
<dbReference type="STRING" id="1527.SAMN04489757_10747"/>
<dbReference type="InterPro" id="IPR046088">
    <property type="entry name" value="DUF6106"/>
</dbReference>
<reference evidence="2 3" key="1">
    <citation type="submission" date="2016-10" db="EMBL/GenBank/DDBJ databases">
        <authorList>
            <person name="de Groot N.N."/>
        </authorList>
    </citation>
    <scope>NUCLEOTIDE SEQUENCE [LARGE SCALE GENOMIC DNA]</scope>
    <source>
        <strain evidence="2 3">DSM 1283</strain>
    </source>
</reference>
<gene>
    <name evidence="2" type="ORF">SAMN04489757_10747</name>
</gene>
<dbReference type="AlphaFoldDB" id="A0A1I5DX98"/>
<name>A0A1I5DX98_9FIRM</name>
<organism evidence="2 3">
    <name type="scientific">Anaerocolumna aminovalerica</name>
    <dbReference type="NCBI Taxonomy" id="1527"/>
    <lineage>
        <taxon>Bacteria</taxon>
        <taxon>Bacillati</taxon>
        <taxon>Bacillota</taxon>
        <taxon>Clostridia</taxon>
        <taxon>Lachnospirales</taxon>
        <taxon>Lachnospiraceae</taxon>
        <taxon>Anaerocolumna</taxon>
    </lineage>
</organism>
<keyword evidence="3" id="KW-1185">Reference proteome</keyword>
<dbReference type="EMBL" id="FOWD01000007">
    <property type="protein sequence ID" value="SFO03884.1"/>
    <property type="molecule type" value="Genomic_DNA"/>
</dbReference>
<protein>
    <submittedName>
        <fullName evidence="2">Uncharacterized protein</fullName>
    </submittedName>
</protein>
<feature type="transmembrane region" description="Helical" evidence="1">
    <location>
        <begin position="41"/>
        <end position="58"/>
    </location>
</feature>
<evidence type="ECO:0000313" key="2">
    <source>
        <dbReference type="EMBL" id="SFO03884.1"/>
    </source>
</evidence>
<evidence type="ECO:0000313" key="3">
    <source>
        <dbReference type="Proteomes" id="UP000198806"/>
    </source>
</evidence>